<evidence type="ECO:0000313" key="2">
    <source>
        <dbReference type="Proteomes" id="UP000321306"/>
    </source>
</evidence>
<sequence length="99" mass="11141">MDRAIVLKFARPAKVPQIVNNKLVGMHSPISDETLLSALQKHLRPAFEQHFPDTEILIEVSGASKYLVKGFSGQQERDVKKQIPVLLENLMDDFSPAEE</sequence>
<dbReference type="EMBL" id="BJXB01000043">
    <property type="protein sequence ID" value="GEM49788.1"/>
    <property type="molecule type" value="Genomic_DNA"/>
</dbReference>
<gene>
    <name evidence="1" type="ORF">DC3_54230</name>
</gene>
<dbReference type="AlphaFoldDB" id="A0A511NB89"/>
<dbReference type="RefSeq" id="WP_146891017.1">
    <property type="nucleotide sequence ID" value="NZ_BJXB01000043.1"/>
</dbReference>
<keyword evidence="2" id="KW-1185">Reference proteome</keyword>
<proteinExistence type="predicted"/>
<dbReference type="Proteomes" id="UP000321306">
    <property type="component" value="Unassembled WGS sequence"/>
</dbReference>
<name>A0A511NB89_DEIC1</name>
<organism evidence="1 2">
    <name type="scientific">Deinococcus cellulosilyticus (strain DSM 18568 / NBRC 106333 / KACC 11606 / 5516J-15)</name>
    <dbReference type="NCBI Taxonomy" id="1223518"/>
    <lineage>
        <taxon>Bacteria</taxon>
        <taxon>Thermotogati</taxon>
        <taxon>Deinococcota</taxon>
        <taxon>Deinococci</taxon>
        <taxon>Deinococcales</taxon>
        <taxon>Deinococcaceae</taxon>
        <taxon>Deinococcus</taxon>
    </lineage>
</organism>
<evidence type="ECO:0000313" key="1">
    <source>
        <dbReference type="EMBL" id="GEM49788.1"/>
    </source>
</evidence>
<accession>A0A511NB89</accession>
<reference evidence="1 2" key="1">
    <citation type="submission" date="2019-07" db="EMBL/GenBank/DDBJ databases">
        <title>Whole genome shotgun sequence of Deinococcus cellulosilyticus NBRC 106333.</title>
        <authorList>
            <person name="Hosoyama A."/>
            <person name="Uohara A."/>
            <person name="Ohji S."/>
            <person name="Ichikawa N."/>
        </authorList>
    </citation>
    <scope>NUCLEOTIDE SEQUENCE [LARGE SCALE GENOMIC DNA]</scope>
    <source>
        <strain evidence="1 2">NBRC 106333</strain>
    </source>
</reference>
<protein>
    <submittedName>
        <fullName evidence="1">Uncharacterized protein</fullName>
    </submittedName>
</protein>
<comment type="caution">
    <text evidence="1">The sequence shown here is derived from an EMBL/GenBank/DDBJ whole genome shotgun (WGS) entry which is preliminary data.</text>
</comment>